<keyword evidence="7" id="KW-0689">Ribosomal protein</keyword>
<evidence type="ECO:0000256" key="4">
    <source>
        <dbReference type="ARBA" id="ARBA00023315"/>
    </source>
</evidence>
<reference evidence="7" key="1">
    <citation type="submission" date="2020-10" db="EMBL/GenBank/DDBJ databases">
        <authorList>
            <person name="Gilroy R."/>
        </authorList>
    </citation>
    <scope>NUCLEOTIDE SEQUENCE</scope>
    <source>
        <strain evidence="7">1063</strain>
    </source>
</reference>
<comment type="function">
    <text evidence="5">Acetylates the N-terminal alanine of ribosomal protein bS18.</text>
</comment>
<feature type="domain" description="N-acetyltransferase" evidence="6">
    <location>
        <begin position="1"/>
        <end position="144"/>
    </location>
</feature>
<dbReference type="NCBIfam" id="TIGR01575">
    <property type="entry name" value="rimI"/>
    <property type="match status" value="1"/>
</dbReference>
<dbReference type="GO" id="GO:0008999">
    <property type="term" value="F:protein-N-terminal-alanine acetyltransferase activity"/>
    <property type="evidence" value="ECO:0007669"/>
    <property type="project" value="UniProtKB-EC"/>
</dbReference>
<keyword evidence="4" id="KW-0012">Acyltransferase</keyword>
<protein>
    <recommendedName>
        <fullName evidence="5">[Ribosomal protein bS18]-alanine N-acetyltransferase</fullName>
        <ecNumber evidence="5">2.3.1.266</ecNumber>
    </recommendedName>
</protein>
<evidence type="ECO:0000256" key="3">
    <source>
        <dbReference type="ARBA" id="ARBA00022679"/>
    </source>
</evidence>
<dbReference type="PANTHER" id="PTHR43420">
    <property type="entry name" value="ACETYLTRANSFERASE"/>
    <property type="match status" value="1"/>
</dbReference>
<dbReference type="AlphaFoldDB" id="A0A9D1L1R3"/>
<dbReference type="Gene3D" id="3.40.630.30">
    <property type="match status" value="1"/>
</dbReference>
<proteinExistence type="inferred from homology"/>
<gene>
    <name evidence="7" type="primary">rimI</name>
    <name evidence="7" type="ORF">IAD51_05980</name>
</gene>
<dbReference type="PANTHER" id="PTHR43420:SF44">
    <property type="entry name" value="ACETYLTRANSFERASE YPEA"/>
    <property type="match status" value="1"/>
</dbReference>
<comment type="catalytic activity">
    <reaction evidence="5">
        <text>N-terminal L-alanyl-[ribosomal protein bS18] + acetyl-CoA = N-terminal N(alpha)-acetyl-L-alanyl-[ribosomal protein bS18] + CoA + H(+)</text>
        <dbReference type="Rhea" id="RHEA:43756"/>
        <dbReference type="Rhea" id="RHEA-COMP:10676"/>
        <dbReference type="Rhea" id="RHEA-COMP:10677"/>
        <dbReference type="ChEBI" id="CHEBI:15378"/>
        <dbReference type="ChEBI" id="CHEBI:57287"/>
        <dbReference type="ChEBI" id="CHEBI:57288"/>
        <dbReference type="ChEBI" id="CHEBI:64718"/>
        <dbReference type="ChEBI" id="CHEBI:83683"/>
        <dbReference type="EC" id="2.3.1.266"/>
    </reaction>
</comment>
<organism evidence="7 8">
    <name type="scientific">Candidatus Limadaptatus stercorigallinarum</name>
    <dbReference type="NCBI Taxonomy" id="2840845"/>
    <lineage>
        <taxon>Bacteria</taxon>
        <taxon>Bacillati</taxon>
        <taxon>Bacillota</taxon>
        <taxon>Clostridia</taxon>
        <taxon>Eubacteriales</taxon>
        <taxon>Candidatus Limadaptatus</taxon>
    </lineage>
</organism>
<evidence type="ECO:0000259" key="6">
    <source>
        <dbReference type="PROSITE" id="PS51186"/>
    </source>
</evidence>
<dbReference type="GO" id="GO:0005737">
    <property type="term" value="C:cytoplasm"/>
    <property type="evidence" value="ECO:0007669"/>
    <property type="project" value="UniProtKB-SubCell"/>
</dbReference>
<dbReference type="InterPro" id="IPR006464">
    <property type="entry name" value="AcTrfase_RimI/Ard1"/>
</dbReference>
<dbReference type="Proteomes" id="UP000824088">
    <property type="component" value="Unassembled WGS sequence"/>
</dbReference>
<evidence type="ECO:0000313" key="8">
    <source>
        <dbReference type="Proteomes" id="UP000824088"/>
    </source>
</evidence>
<dbReference type="EMBL" id="DVMN01000108">
    <property type="protein sequence ID" value="HIU21759.1"/>
    <property type="molecule type" value="Genomic_DNA"/>
</dbReference>
<dbReference type="InterPro" id="IPR000182">
    <property type="entry name" value="GNAT_dom"/>
</dbReference>
<dbReference type="CDD" id="cd04301">
    <property type="entry name" value="NAT_SF"/>
    <property type="match status" value="1"/>
</dbReference>
<accession>A0A9D1L1R3</accession>
<keyword evidence="7" id="KW-0687">Ribonucleoprotein</keyword>
<dbReference type="EC" id="2.3.1.266" evidence="5"/>
<comment type="similarity">
    <text evidence="1 5">Belongs to the acetyltransferase family. RimI subfamily.</text>
</comment>
<comment type="subcellular location">
    <subcellularLocation>
        <location evidence="5">Cytoplasm</location>
    </subcellularLocation>
</comment>
<evidence type="ECO:0000256" key="1">
    <source>
        <dbReference type="ARBA" id="ARBA00005395"/>
    </source>
</evidence>
<comment type="caution">
    <text evidence="7">The sequence shown here is derived from an EMBL/GenBank/DDBJ whole genome shotgun (WGS) entry which is preliminary data.</text>
</comment>
<dbReference type="Pfam" id="PF00583">
    <property type="entry name" value="Acetyltransf_1"/>
    <property type="match status" value="1"/>
</dbReference>
<keyword evidence="3" id="KW-0808">Transferase</keyword>
<sequence>MRFEPLRYEHLRQMAEIEKEAFDMPWTENMFIPEVGSPEATYVVGTRGDEVICYGGFHSVLDEAHITNIAVKSSERGKGIGKFLMATLIGKAREKGAKYITLEVKTTNKVAISMYEDFGFKVAGVRKKYYNNLFDAYVMWLDTEERA</sequence>
<evidence type="ECO:0000313" key="7">
    <source>
        <dbReference type="EMBL" id="HIU21759.1"/>
    </source>
</evidence>
<reference evidence="7" key="2">
    <citation type="journal article" date="2021" name="PeerJ">
        <title>Extensive microbial diversity within the chicken gut microbiome revealed by metagenomics and culture.</title>
        <authorList>
            <person name="Gilroy R."/>
            <person name="Ravi A."/>
            <person name="Getino M."/>
            <person name="Pursley I."/>
            <person name="Horton D.L."/>
            <person name="Alikhan N.F."/>
            <person name="Baker D."/>
            <person name="Gharbi K."/>
            <person name="Hall N."/>
            <person name="Watson M."/>
            <person name="Adriaenssens E.M."/>
            <person name="Foster-Nyarko E."/>
            <person name="Jarju S."/>
            <person name="Secka A."/>
            <person name="Antonio M."/>
            <person name="Oren A."/>
            <person name="Chaudhuri R.R."/>
            <person name="La Ragione R."/>
            <person name="Hildebrand F."/>
            <person name="Pallen M.J."/>
        </authorList>
    </citation>
    <scope>NUCLEOTIDE SEQUENCE</scope>
    <source>
        <strain evidence="7">1063</strain>
    </source>
</reference>
<dbReference type="SUPFAM" id="SSF55729">
    <property type="entry name" value="Acyl-CoA N-acyltransferases (Nat)"/>
    <property type="match status" value="1"/>
</dbReference>
<evidence type="ECO:0000256" key="5">
    <source>
        <dbReference type="RuleBase" id="RU363094"/>
    </source>
</evidence>
<dbReference type="GO" id="GO:0005840">
    <property type="term" value="C:ribosome"/>
    <property type="evidence" value="ECO:0007669"/>
    <property type="project" value="UniProtKB-KW"/>
</dbReference>
<dbReference type="InterPro" id="IPR016181">
    <property type="entry name" value="Acyl_CoA_acyltransferase"/>
</dbReference>
<name>A0A9D1L1R3_9FIRM</name>
<dbReference type="InterPro" id="IPR050680">
    <property type="entry name" value="YpeA/RimI_acetyltransf"/>
</dbReference>
<keyword evidence="2 5" id="KW-0963">Cytoplasm</keyword>
<evidence type="ECO:0000256" key="2">
    <source>
        <dbReference type="ARBA" id="ARBA00022490"/>
    </source>
</evidence>
<dbReference type="PROSITE" id="PS51186">
    <property type="entry name" value="GNAT"/>
    <property type="match status" value="1"/>
</dbReference>